<reference evidence="3" key="2">
    <citation type="journal article" date="2000" name="Genome Res.">
        <title>Normalization and subtraction of cap-trapper-selected cDNAs to prepare full-length cDNA libraries for rapid discovery of new genes.</title>
        <authorList>
            <person name="Carninci P."/>
            <person name="Shibata Y."/>
            <person name="Hayatsu N."/>
            <person name="Sugahara Y."/>
            <person name="Shibata K."/>
            <person name="Itoh M."/>
            <person name="Konno H."/>
            <person name="Okazaki Y."/>
            <person name="Muramatsu M."/>
            <person name="Hayashizaki Y."/>
        </authorList>
    </citation>
    <scope>NUCLEOTIDE SEQUENCE</scope>
    <source>
        <strain evidence="3">C57BL/6J</strain>
        <tissue evidence="3">Epididymis</tissue>
    </source>
</reference>
<keyword evidence="1" id="KW-0472">Membrane</keyword>
<accession>Q8C5A4</accession>
<dbReference type="RNAct" id="Q8C5A4">
    <property type="molecule type" value="protein"/>
</dbReference>
<dbReference type="AGR" id="MGI:3643777"/>
<sequence length="106" mass="12011">MNTLCSIPVSLLTLVAGQNWIYHIRKKRMSAAKVQNQNLSGMEWKASRRGKCWRTDTGLRKATLVFTLVILGTYVSDSLLLVLRLGTGRACWSRTTEPPPSHRFCF</sequence>
<dbReference type="HOGENOM" id="CLU_2222338_0_0_1"/>
<dbReference type="KEGG" id="mmu:229862"/>
<dbReference type="AlphaFoldDB" id="Q8C5A4"/>
<keyword evidence="1" id="KW-1133">Transmembrane helix</keyword>
<feature type="chain" id="PRO_5015099090" evidence="2">
    <location>
        <begin position="18"/>
        <end position="106"/>
    </location>
</feature>
<reference evidence="3" key="7">
    <citation type="journal article" date="2005" name="Science">
        <title>The Transcriptional Landscape of the Mammalian Genome.</title>
        <authorList>
            <consortium name="The FANTOM Consortium"/>
            <consortium name="Riken Genome Exploration Research Group and Genome Science Group (Genome Network Project Core Group)"/>
        </authorList>
    </citation>
    <scope>NUCLEOTIDE SEQUENCE</scope>
    <source>
        <strain evidence="3">C57BL/6J</strain>
        <tissue evidence="3">Epididymis</tissue>
    </source>
</reference>
<dbReference type="iPTMnet" id="Q8C5A4"/>
<feature type="transmembrane region" description="Helical" evidence="1">
    <location>
        <begin position="63"/>
        <end position="83"/>
    </location>
</feature>
<evidence type="ECO:0000256" key="2">
    <source>
        <dbReference type="SAM" id="SignalP"/>
    </source>
</evidence>
<name>Q8C5A4_MOUSE</name>
<reference evidence="3" key="5">
    <citation type="journal article" date="2002" name="Nature">
        <title>Analysis of the mouse transcriptome based on functional annotation of 60,770 full-length cDNAs.</title>
        <authorList>
            <consortium name="The FANTOM Consortium and the RIKEN Genome Exploration Research Group Phase I and II Team"/>
        </authorList>
    </citation>
    <scope>NUCLEOTIDE SEQUENCE</scope>
    <source>
        <strain evidence="3">C57BL/6J</strain>
        <tissue evidence="3">Epididymis</tissue>
    </source>
</reference>
<evidence type="ECO:0000313" key="4">
    <source>
        <dbReference type="MGI" id="MGI:3643777"/>
    </source>
</evidence>
<dbReference type="BioGRID-ORCS" id="229862">
    <property type="hits" value="2 hits in 72 CRISPR screens"/>
</dbReference>
<dbReference type="EMBL" id="AK079008">
    <property type="protein sequence ID" value="BAC37503.1"/>
    <property type="molecule type" value="mRNA"/>
</dbReference>
<reference evidence="3" key="4">
    <citation type="journal article" date="2001" name="Nature">
        <title>Functional annotation of a full-length mouse cDNA collection.</title>
        <authorList>
            <consortium name="The RIKEN Genome Exploration Research Group Phase II Team and the FANTOM Consortium"/>
        </authorList>
    </citation>
    <scope>NUCLEOTIDE SEQUENCE</scope>
    <source>
        <strain evidence="3">C57BL/6J</strain>
        <tissue evidence="3">Epididymis</tissue>
    </source>
</reference>
<dbReference type="MGI" id="MGI:3643777">
    <property type="gene designation" value="Gm4861"/>
</dbReference>
<gene>
    <name evidence="4" type="primary">Gm4861</name>
    <name evidence="4" type="synonym">EG229862</name>
</gene>
<dbReference type="PhosphoSitePlus" id="Q8C5A4"/>
<dbReference type="RefSeq" id="XP_030108461.1">
    <property type="nucleotide sequence ID" value="XM_030252601.2"/>
</dbReference>
<dbReference type="GeneID" id="229862"/>
<reference evidence="3" key="6">
    <citation type="submission" date="2002-04" db="EMBL/GenBank/DDBJ databases">
        <authorList>
            <person name="Adachi J."/>
            <person name="Aizawa K."/>
            <person name="Akimura T."/>
            <person name="Arakawa T."/>
            <person name="Bono H."/>
            <person name="Carninci P."/>
            <person name="Fukuda S."/>
            <person name="Furuno M."/>
            <person name="Hanagaki T."/>
            <person name="Hara A."/>
            <person name="Hashizume W."/>
            <person name="Hayashida K."/>
            <person name="Hayatsu N."/>
            <person name="Hiramoto K."/>
            <person name="Hiraoka T."/>
            <person name="Hirozane T."/>
            <person name="Hori F."/>
            <person name="Imotani K."/>
            <person name="Ishii Y."/>
            <person name="Itoh M."/>
            <person name="Kagawa I."/>
            <person name="Kasukawa T."/>
            <person name="Katoh H."/>
            <person name="Kawai J."/>
            <person name="Kojima Y."/>
            <person name="Kondo S."/>
            <person name="Konno H."/>
            <person name="Kouda M."/>
            <person name="Koya S."/>
            <person name="Kurihara C."/>
            <person name="Matsuyama T."/>
            <person name="Miyazaki A."/>
            <person name="Murata M."/>
            <person name="Nakamura M."/>
            <person name="Nishi K."/>
            <person name="Nomura K."/>
            <person name="Numazaki R."/>
            <person name="Ohno M."/>
            <person name="Ohsato N."/>
            <person name="Okazaki Y."/>
            <person name="Saito R."/>
            <person name="Saitoh H."/>
            <person name="Sakai C."/>
            <person name="Sakai K."/>
            <person name="Sakazume N."/>
            <person name="Sano H."/>
            <person name="Sasaki D."/>
            <person name="Shibata K."/>
            <person name="Shinagawa A."/>
            <person name="Shiraki T."/>
            <person name="Sogabe Y."/>
            <person name="Tagami M."/>
            <person name="Tagawa A."/>
            <person name="Takahashi F."/>
            <person name="Takaku-Akahira S."/>
            <person name="Takeda Y."/>
            <person name="Tanaka T."/>
            <person name="Tomaru A."/>
            <person name="Toya T."/>
            <person name="Yasunishi A."/>
            <person name="Muramatsu M."/>
            <person name="Hayashizaki Y."/>
        </authorList>
    </citation>
    <scope>NUCLEOTIDE SEQUENCE</scope>
    <source>
        <strain evidence="3">C57BL/6J</strain>
        <tissue evidence="3">Epididymis</tissue>
    </source>
</reference>
<reference evidence="3" key="8">
    <citation type="journal article" date="2005" name="Science">
        <title>Antisense Transcription in the Mammalian Transcriptome.</title>
        <authorList>
            <consortium name="RIKEN Genome Exploration Research Group and Genome Science Group (Genome Network Project Core Group) and the FANTOM Consortium"/>
        </authorList>
    </citation>
    <scope>NUCLEOTIDE SEQUENCE</scope>
    <source>
        <strain evidence="3">C57BL/6J</strain>
        <tissue evidence="3">Epididymis</tissue>
    </source>
</reference>
<keyword evidence="1" id="KW-0812">Transmembrane</keyword>
<dbReference type="UCSC" id="uc008rmm.1">
    <property type="organism name" value="mouse"/>
</dbReference>
<dbReference type="RefSeq" id="NP_808333.1">
    <property type="nucleotide sequence ID" value="NM_177665.4"/>
</dbReference>
<feature type="signal peptide" evidence="2">
    <location>
        <begin position="1"/>
        <end position="17"/>
    </location>
</feature>
<evidence type="ECO:0000313" key="3">
    <source>
        <dbReference type="EMBL" id="BAC37503.1"/>
    </source>
</evidence>
<proteinExistence type="evidence at transcript level"/>
<evidence type="ECO:0000256" key="1">
    <source>
        <dbReference type="SAM" id="Phobius"/>
    </source>
</evidence>
<reference evidence="3" key="1">
    <citation type="journal article" date="1999" name="Methods Enzymol.">
        <title>High-efficiency full-length cDNA cloning.</title>
        <authorList>
            <person name="Carninci P."/>
            <person name="Hayashizaki Y."/>
        </authorList>
    </citation>
    <scope>NUCLEOTIDE SEQUENCE</scope>
    <source>
        <strain evidence="3">C57BL/6J</strain>
        <tissue evidence="3">Epididymis</tissue>
    </source>
</reference>
<organism evidence="3">
    <name type="scientific">Mus musculus</name>
    <name type="common">Mouse</name>
    <dbReference type="NCBI Taxonomy" id="10090"/>
    <lineage>
        <taxon>Eukaryota</taxon>
        <taxon>Metazoa</taxon>
        <taxon>Chordata</taxon>
        <taxon>Craniata</taxon>
        <taxon>Vertebrata</taxon>
        <taxon>Euteleostomi</taxon>
        <taxon>Mammalia</taxon>
        <taxon>Eutheria</taxon>
        <taxon>Euarchontoglires</taxon>
        <taxon>Glires</taxon>
        <taxon>Rodentia</taxon>
        <taxon>Myomorpha</taxon>
        <taxon>Muroidea</taxon>
        <taxon>Muridae</taxon>
        <taxon>Murinae</taxon>
        <taxon>Mus</taxon>
        <taxon>Mus</taxon>
    </lineage>
</organism>
<protein>
    <submittedName>
        <fullName evidence="3">Uncharacterized protein</fullName>
    </submittedName>
</protein>
<reference evidence="3" key="3">
    <citation type="journal article" date="2000" name="Genome Res.">
        <title>RIKEN integrated sequence analysis (RISA) system--384-format sequencing pipeline with 384 multicapillary sequencer.</title>
        <authorList>
            <person name="Shibata K."/>
            <person name="Itoh M."/>
            <person name="Aizawa K."/>
            <person name="Nagaoka S."/>
            <person name="Sasaki N."/>
            <person name="Carninci P."/>
            <person name="Konno H."/>
            <person name="Akiyama J."/>
            <person name="Nishi K."/>
            <person name="Kitsunai T."/>
            <person name="Tashiro H."/>
            <person name="Itoh M."/>
            <person name="Sumi N."/>
            <person name="Ishii Y."/>
            <person name="Nakamura S."/>
            <person name="Hazama M."/>
            <person name="Nishine T."/>
            <person name="Harada A."/>
            <person name="Yamamoto R."/>
            <person name="Matsumoto H."/>
            <person name="Sakaguchi S."/>
            <person name="Ikegami T."/>
            <person name="Kashiwagi K."/>
            <person name="Fujiwake S."/>
            <person name="Inoue K."/>
            <person name="Togawa Y."/>
            <person name="Izawa M."/>
            <person name="Ohara E."/>
            <person name="Watahiki M."/>
            <person name="Yoneda Y."/>
            <person name="Ishikawa T."/>
            <person name="Ozawa K."/>
            <person name="Tanaka T."/>
            <person name="Matsuura S."/>
            <person name="Kawai J."/>
            <person name="Okazaki Y."/>
            <person name="Muramatsu M."/>
            <person name="Inoue Y."/>
            <person name="Kira A."/>
            <person name="Hayashizaki Y."/>
        </authorList>
    </citation>
    <scope>NUCLEOTIDE SEQUENCE</scope>
    <source>
        <strain evidence="3">C57BL/6J</strain>
        <tissue evidence="3">Epididymis</tissue>
    </source>
</reference>
<keyword evidence="2" id="KW-0732">Signal</keyword>